<keyword evidence="4" id="KW-1133">Transmembrane helix</keyword>
<dbReference type="InterPro" id="IPR040357">
    <property type="entry name" value="Vma22/CCDC115"/>
</dbReference>
<dbReference type="InterPro" id="IPR036908">
    <property type="entry name" value="RlpA-like_sf"/>
</dbReference>
<dbReference type="InterPro" id="IPR009009">
    <property type="entry name" value="RlpA-like_DPBB"/>
</dbReference>
<keyword evidence="4" id="KW-0812">Transmembrane</keyword>
<comment type="caution">
    <text evidence="6">The sequence shown here is derived from an EMBL/GenBank/DDBJ whole genome shotgun (WGS) entry which is preliminary data.</text>
</comment>
<organism evidence="6 7">
    <name type="scientific">Planoprotostelium fungivorum</name>
    <dbReference type="NCBI Taxonomy" id="1890364"/>
    <lineage>
        <taxon>Eukaryota</taxon>
        <taxon>Amoebozoa</taxon>
        <taxon>Evosea</taxon>
        <taxon>Variosea</taxon>
        <taxon>Cavosteliida</taxon>
        <taxon>Cavosteliaceae</taxon>
        <taxon>Planoprotostelium</taxon>
    </lineage>
</organism>
<evidence type="ECO:0000256" key="1">
    <source>
        <dbReference type="ARBA" id="ARBA00005392"/>
    </source>
</evidence>
<proteinExistence type="inferred from homology"/>
<accession>A0A2P6NN47</accession>
<dbReference type="PANTHER" id="PTHR31836">
    <property type="match status" value="1"/>
</dbReference>
<evidence type="ECO:0000313" key="6">
    <source>
        <dbReference type="EMBL" id="PRP85318.1"/>
    </source>
</evidence>
<keyword evidence="4" id="KW-0472">Membrane</keyword>
<sequence>MTEEEHYDLCCQIDAALNSWYEMMEQYERLHDDLCRNLKEGFWNMSRARRSGGSQLQLDSSQYNTPTIAIKRLSLVDQTFHVVTIDPSATQPATEDETKSTILAKEWNHFVHQREEEKKYQLGYYWLRDDEKEKGEEEKKPQAVDNAEKAEKRIKLKKQLKTDPIYKFGLLPPPSLRQAQTNFLHSVDIIASISSVRLLMEQKRREWEVLYMQKRHIMQKVLLIAALLGFIVLADAFGGQATYFTPGLGACGHHNTGKDLIAALNAPQWTNGGKCGRRAKVQGPHGTVTVTIVDECPGCKYGDLDLSPTAFSKIAKISDGRVKISWSWV</sequence>
<dbReference type="PANTHER" id="PTHR31836:SF21">
    <property type="entry name" value="EXPANSIN-LIKE PROTEIN 7"/>
    <property type="match status" value="1"/>
</dbReference>
<dbReference type="EMBL" id="MDYQ01000047">
    <property type="protein sequence ID" value="PRP85318.1"/>
    <property type="molecule type" value="Genomic_DNA"/>
</dbReference>
<dbReference type="STRING" id="1890364.A0A2P6NN47"/>
<evidence type="ECO:0000259" key="5">
    <source>
        <dbReference type="Pfam" id="PF03330"/>
    </source>
</evidence>
<protein>
    <submittedName>
        <fullName evidence="6">Riboflavine-aldehyde-forming enzyme</fullName>
    </submittedName>
</protein>
<dbReference type="Pfam" id="PF03330">
    <property type="entry name" value="DPBB_1"/>
    <property type="match status" value="1"/>
</dbReference>
<evidence type="ECO:0000256" key="2">
    <source>
        <dbReference type="ARBA" id="ARBA00022729"/>
    </source>
</evidence>
<dbReference type="AlphaFoldDB" id="A0A2P6NN47"/>
<gene>
    <name evidence="6" type="ORF">PROFUN_06920</name>
</gene>
<dbReference type="GO" id="GO:0070072">
    <property type="term" value="P:vacuolar proton-transporting V-type ATPase complex assembly"/>
    <property type="evidence" value="ECO:0007669"/>
    <property type="project" value="InterPro"/>
</dbReference>
<dbReference type="InterPro" id="IPR051477">
    <property type="entry name" value="Expansin_CellWall"/>
</dbReference>
<evidence type="ECO:0000256" key="3">
    <source>
        <dbReference type="ARBA" id="ARBA00023157"/>
    </source>
</evidence>
<dbReference type="SUPFAM" id="SSF50685">
    <property type="entry name" value="Barwin-like endoglucanases"/>
    <property type="match status" value="1"/>
</dbReference>
<dbReference type="Pfam" id="PF21730">
    <property type="entry name" value="Vma22_CCDC115"/>
    <property type="match status" value="1"/>
</dbReference>
<keyword evidence="7" id="KW-1185">Reference proteome</keyword>
<name>A0A2P6NN47_9EUKA</name>
<feature type="domain" description="RlpA-like protein double-psi beta-barrel" evidence="5">
    <location>
        <begin position="239"/>
        <end position="325"/>
    </location>
</feature>
<feature type="transmembrane region" description="Helical" evidence="4">
    <location>
        <begin position="221"/>
        <end position="238"/>
    </location>
</feature>
<dbReference type="OrthoDB" id="623670at2759"/>
<reference evidence="6 7" key="1">
    <citation type="journal article" date="2018" name="Genome Biol. Evol.">
        <title>Multiple Roots of Fruiting Body Formation in Amoebozoa.</title>
        <authorList>
            <person name="Hillmann F."/>
            <person name="Forbes G."/>
            <person name="Novohradska S."/>
            <person name="Ferling I."/>
            <person name="Riege K."/>
            <person name="Groth M."/>
            <person name="Westermann M."/>
            <person name="Marz M."/>
            <person name="Spaller T."/>
            <person name="Winckler T."/>
            <person name="Schaap P."/>
            <person name="Glockner G."/>
        </authorList>
    </citation>
    <scope>NUCLEOTIDE SEQUENCE [LARGE SCALE GENOMIC DNA]</scope>
    <source>
        <strain evidence="6 7">Jena</strain>
    </source>
</reference>
<keyword evidence="3" id="KW-1015">Disulfide bond</keyword>
<evidence type="ECO:0000256" key="4">
    <source>
        <dbReference type="SAM" id="Phobius"/>
    </source>
</evidence>
<dbReference type="Gene3D" id="2.40.40.10">
    <property type="entry name" value="RlpA-like domain"/>
    <property type="match status" value="1"/>
</dbReference>
<evidence type="ECO:0000313" key="7">
    <source>
        <dbReference type="Proteomes" id="UP000241769"/>
    </source>
</evidence>
<dbReference type="Proteomes" id="UP000241769">
    <property type="component" value="Unassembled WGS sequence"/>
</dbReference>
<dbReference type="InParanoid" id="A0A2P6NN47"/>
<keyword evidence="2" id="KW-0732">Signal</keyword>
<dbReference type="CDD" id="cd22191">
    <property type="entry name" value="DPBB_RlpA_EXP_N-like"/>
    <property type="match status" value="1"/>
</dbReference>
<comment type="similarity">
    <text evidence="1">Belongs to the expansin family. Expansin A subfamily.</text>
</comment>